<gene>
    <name evidence="3" type="ORF">AXF13_11915</name>
</gene>
<dbReference type="EMBL" id="CP014229">
    <property type="protein sequence ID" value="AMD90772.1"/>
    <property type="molecule type" value="Genomic_DNA"/>
</dbReference>
<protein>
    <submittedName>
        <fullName evidence="3">Nitrate reductase</fullName>
    </submittedName>
</protein>
<accession>A0A0X8JL59</accession>
<dbReference type="GO" id="GO:0016530">
    <property type="term" value="F:metallochaperone activity"/>
    <property type="evidence" value="ECO:0007669"/>
    <property type="project" value="TreeGrafter"/>
</dbReference>
<reference evidence="4" key="1">
    <citation type="submission" date="2016-02" db="EMBL/GenBank/DDBJ databases">
        <authorList>
            <person name="Holder M.E."/>
            <person name="Ajami N.J."/>
            <person name="Petrosino J.F."/>
        </authorList>
    </citation>
    <scope>NUCLEOTIDE SEQUENCE [LARGE SCALE GENOMIC DNA]</scope>
    <source>
        <strain evidence="4">CCUG 45958</strain>
    </source>
</reference>
<dbReference type="RefSeq" id="WP_062253521.1">
    <property type="nucleotide sequence ID" value="NZ_CP014229.1"/>
</dbReference>
<proteinExistence type="predicted"/>
<evidence type="ECO:0000313" key="4">
    <source>
        <dbReference type="Proteomes" id="UP000069241"/>
    </source>
</evidence>
<keyword evidence="1" id="KW-0534">Nitrate assimilation</keyword>
<dbReference type="PANTHER" id="PTHR43680:SF2">
    <property type="entry name" value="NITRATE REDUCTASE MOLYBDENUM COFACTOR ASSEMBLY CHAPERONE NARJ"/>
    <property type="match status" value="1"/>
</dbReference>
<dbReference type="GO" id="GO:0051131">
    <property type="term" value="P:chaperone-mediated protein complex assembly"/>
    <property type="evidence" value="ECO:0007669"/>
    <property type="project" value="InterPro"/>
</dbReference>
<evidence type="ECO:0000256" key="2">
    <source>
        <dbReference type="SAM" id="MobiDB-lite"/>
    </source>
</evidence>
<feature type="region of interest" description="Disordered" evidence="2">
    <location>
        <begin position="160"/>
        <end position="196"/>
    </location>
</feature>
<dbReference type="AlphaFoldDB" id="A0A0X8JL59"/>
<evidence type="ECO:0000256" key="1">
    <source>
        <dbReference type="ARBA" id="ARBA00023063"/>
    </source>
</evidence>
<dbReference type="SUPFAM" id="SSF89155">
    <property type="entry name" value="TorD-like"/>
    <property type="match status" value="1"/>
</dbReference>
<keyword evidence="4" id="KW-1185">Reference proteome</keyword>
<dbReference type="KEGG" id="dfi:AXF13_11915"/>
<dbReference type="Proteomes" id="UP000069241">
    <property type="component" value="Chromosome"/>
</dbReference>
<dbReference type="InterPro" id="IPR020945">
    <property type="entry name" value="DMSO/NO3_reduct_chaperone"/>
</dbReference>
<evidence type="ECO:0000313" key="3">
    <source>
        <dbReference type="EMBL" id="AMD90772.1"/>
    </source>
</evidence>
<dbReference type="GO" id="GO:0042128">
    <property type="term" value="P:nitrate assimilation"/>
    <property type="evidence" value="ECO:0007669"/>
    <property type="project" value="UniProtKB-KW"/>
</dbReference>
<dbReference type="GO" id="GO:0051082">
    <property type="term" value="F:unfolded protein binding"/>
    <property type="evidence" value="ECO:0007669"/>
    <property type="project" value="InterPro"/>
</dbReference>
<name>A0A0X8JL59_9BACT</name>
<dbReference type="Pfam" id="PF02613">
    <property type="entry name" value="Nitrate_red_del"/>
    <property type="match status" value="1"/>
</dbReference>
<dbReference type="NCBIfam" id="TIGR00684">
    <property type="entry name" value="narJ"/>
    <property type="match status" value="1"/>
</dbReference>
<dbReference type="PANTHER" id="PTHR43680">
    <property type="entry name" value="NITRATE REDUCTASE MOLYBDENUM COFACTOR ASSEMBLY CHAPERONE"/>
    <property type="match status" value="1"/>
</dbReference>
<sequence length="196" mass="20975">MTRAETFLWAAQLLRYPDEELAALAREARREPAPAWAVAFLDHAAATPLLDLQAAFVQTFDLNRAACLYLTTHAYGDSPLQGRALAALTELYRDSGCTPSGGELPDYLPLVLEFLAMSPAWAAACLCEKFATAAQGIAAHLAAENSPWAPMLRAAADAMRECAPDADPDPASPDDHPAIRGGSRAARNISPREVCI</sequence>
<dbReference type="InterPro" id="IPR003765">
    <property type="entry name" value="NO3_reductase_chaperone_NarJ"/>
</dbReference>
<organism evidence="3 4">
    <name type="scientific">Desulfovibrio fairfieldensis</name>
    <dbReference type="NCBI Taxonomy" id="44742"/>
    <lineage>
        <taxon>Bacteria</taxon>
        <taxon>Pseudomonadati</taxon>
        <taxon>Thermodesulfobacteriota</taxon>
        <taxon>Desulfovibrionia</taxon>
        <taxon>Desulfovibrionales</taxon>
        <taxon>Desulfovibrionaceae</taxon>
        <taxon>Desulfovibrio</taxon>
    </lineage>
</organism>
<dbReference type="Gene3D" id="1.10.3480.10">
    <property type="entry name" value="TorD-like"/>
    <property type="match status" value="1"/>
</dbReference>
<dbReference type="STRING" id="44742.AXF13_11915"/>
<dbReference type="InterPro" id="IPR036411">
    <property type="entry name" value="TorD-like_sf"/>
</dbReference>